<protein>
    <submittedName>
        <fullName evidence="1">Uncharacterized protein</fullName>
    </submittedName>
</protein>
<reference evidence="1" key="1">
    <citation type="submission" date="2013-05" db="EMBL/GenBank/DDBJ databases">
        <authorList>
            <person name="Yim A.K.Y."/>
            <person name="Chan T.F."/>
            <person name="Ji K.M."/>
            <person name="Liu X.Y."/>
            <person name="Zhou J.W."/>
            <person name="Li R.Q."/>
            <person name="Yang K.Y."/>
            <person name="Li J."/>
            <person name="Li M."/>
            <person name="Law P.T.W."/>
            <person name="Wu Y.L."/>
            <person name="Cai Z.L."/>
            <person name="Qin H."/>
            <person name="Bao Y."/>
            <person name="Leung R.K.K."/>
            <person name="Ng P.K.S."/>
            <person name="Zou J."/>
            <person name="Zhong X.J."/>
            <person name="Ran P.X."/>
            <person name="Zhong N.S."/>
            <person name="Liu Z.G."/>
            <person name="Tsui S.K.W."/>
        </authorList>
    </citation>
    <scope>NUCLEOTIDE SEQUENCE</scope>
    <source>
        <strain evidence="1">Derf</strain>
        <tissue evidence="1">Whole organism</tissue>
    </source>
</reference>
<dbReference type="Proteomes" id="UP000790347">
    <property type="component" value="Unassembled WGS sequence"/>
</dbReference>
<keyword evidence="2" id="KW-1185">Reference proteome</keyword>
<evidence type="ECO:0000313" key="1">
    <source>
        <dbReference type="EMBL" id="KAH9526407.1"/>
    </source>
</evidence>
<dbReference type="AlphaFoldDB" id="A0A922LA89"/>
<comment type="caution">
    <text evidence="1">The sequence shown here is derived from an EMBL/GenBank/DDBJ whole genome shotgun (WGS) entry which is preliminary data.</text>
</comment>
<gene>
    <name evidence="1" type="ORF">DERF_000505</name>
</gene>
<reference evidence="1" key="2">
    <citation type="journal article" date="2022" name="Res Sq">
        <title>Comparative Genomics Reveals Insights into the Divergent Evolution of Astigmatic Mites and Household Pest Adaptations.</title>
        <authorList>
            <person name="Xiong Q."/>
            <person name="Wan A.T.-Y."/>
            <person name="Liu X.-Y."/>
            <person name="Fung C.S.-H."/>
            <person name="Xiao X."/>
            <person name="Malainual N."/>
            <person name="Hou J."/>
            <person name="Wang L."/>
            <person name="Wang M."/>
            <person name="Yang K."/>
            <person name="Cui Y."/>
            <person name="Leung E."/>
            <person name="Nong W."/>
            <person name="Shin S.-K."/>
            <person name="Au S."/>
            <person name="Jeong K.Y."/>
            <person name="Chew F.T."/>
            <person name="Hui J."/>
            <person name="Leung T.F."/>
            <person name="Tungtrongchitr A."/>
            <person name="Zhong N."/>
            <person name="Liu Z."/>
            <person name="Tsui S."/>
        </authorList>
    </citation>
    <scope>NUCLEOTIDE SEQUENCE</scope>
    <source>
        <strain evidence="1">Derf</strain>
        <tissue evidence="1">Whole organism</tissue>
    </source>
</reference>
<organism evidence="1 2">
    <name type="scientific">Dermatophagoides farinae</name>
    <name type="common">American house dust mite</name>
    <dbReference type="NCBI Taxonomy" id="6954"/>
    <lineage>
        <taxon>Eukaryota</taxon>
        <taxon>Metazoa</taxon>
        <taxon>Ecdysozoa</taxon>
        <taxon>Arthropoda</taxon>
        <taxon>Chelicerata</taxon>
        <taxon>Arachnida</taxon>
        <taxon>Acari</taxon>
        <taxon>Acariformes</taxon>
        <taxon>Sarcoptiformes</taxon>
        <taxon>Astigmata</taxon>
        <taxon>Psoroptidia</taxon>
        <taxon>Analgoidea</taxon>
        <taxon>Pyroglyphidae</taxon>
        <taxon>Dermatophagoidinae</taxon>
        <taxon>Dermatophagoides</taxon>
    </lineage>
</organism>
<evidence type="ECO:0000313" key="2">
    <source>
        <dbReference type="Proteomes" id="UP000790347"/>
    </source>
</evidence>
<dbReference type="EMBL" id="ASGP02000001">
    <property type="protein sequence ID" value="KAH9526407.1"/>
    <property type="molecule type" value="Genomic_DNA"/>
</dbReference>
<proteinExistence type="predicted"/>
<sequence>MPLTTVHWATPFCRRLSISATLGVTSKILPLTNGPRSLIRTTACRLPMVTRTLVLNGKVLCAAVMAFGSNPSPLAVLAPLRALYHEQRPDSETVNWKRIII</sequence>
<accession>A0A922LA89</accession>
<name>A0A922LA89_DERFA</name>